<dbReference type="InterPro" id="IPR037523">
    <property type="entry name" value="VOC_core"/>
</dbReference>
<sequence>MKLIPYIVCRDAPAAIDFYVAAFGAVEDFRMTEPGSGKLGHAELEIGDARLMLADEWPDFGALSPDSIGGTAVTLYLQVEDVDAVVAQAEQAGAMVLRAPADQSFGERTATVQDPFGHRWMLATVKEVLTGEEMQKRWEAEVG</sequence>
<keyword evidence="3" id="KW-1185">Reference proteome</keyword>
<dbReference type="PANTHER" id="PTHR34109">
    <property type="entry name" value="BNAUNNG04460D PROTEIN-RELATED"/>
    <property type="match status" value="1"/>
</dbReference>
<evidence type="ECO:0000313" key="2">
    <source>
        <dbReference type="EMBL" id="EAQ14468.1"/>
    </source>
</evidence>
<protein>
    <recommendedName>
        <fullName evidence="1">VOC domain-containing protein</fullName>
    </recommendedName>
</protein>
<dbReference type="HOGENOM" id="CLU_046006_11_2_5"/>
<dbReference type="PROSITE" id="PS51819">
    <property type="entry name" value="VOC"/>
    <property type="match status" value="1"/>
</dbReference>
<dbReference type="SUPFAM" id="SSF54593">
    <property type="entry name" value="Glyoxalase/Bleomycin resistance protein/Dihydroxybiphenyl dioxygenase"/>
    <property type="match status" value="1"/>
</dbReference>
<gene>
    <name evidence="2" type="ORF">RB2654_17401</name>
</gene>
<dbReference type="InterPro" id="IPR029068">
    <property type="entry name" value="Glyas_Bleomycin-R_OHBP_Dase"/>
</dbReference>
<name>A3VBY5_9RHOB</name>
<comment type="caution">
    <text evidence="2">The sequence shown here is derived from an EMBL/GenBank/DDBJ whole genome shotgun (WGS) entry which is preliminary data.</text>
</comment>
<dbReference type="PANTHER" id="PTHR34109:SF1">
    <property type="entry name" value="VOC DOMAIN-CONTAINING PROTEIN"/>
    <property type="match status" value="1"/>
</dbReference>
<proteinExistence type="predicted"/>
<dbReference type="eggNOG" id="COG2764">
    <property type="taxonomic scope" value="Bacteria"/>
</dbReference>
<dbReference type="AlphaFoldDB" id="A3VBY5"/>
<dbReference type="CDD" id="cd07246">
    <property type="entry name" value="VOC_like"/>
    <property type="match status" value="1"/>
</dbReference>
<dbReference type="InterPro" id="IPR004360">
    <property type="entry name" value="Glyas_Fos-R_dOase_dom"/>
</dbReference>
<dbReference type="EMBL" id="AAMT01000002">
    <property type="protein sequence ID" value="EAQ14468.1"/>
    <property type="molecule type" value="Genomic_DNA"/>
</dbReference>
<dbReference type="Gene3D" id="3.30.720.120">
    <property type="match status" value="1"/>
</dbReference>
<dbReference type="Proteomes" id="UP000002931">
    <property type="component" value="Unassembled WGS sequence"/>
</dbReference>
<evidence type="ECO:0000259" key="1">
    <source>
        <dbReference type="PROSITE" id="PS51819"/>
    </source>
</evidence>
<feature type="domain" description="VOC" evidence="1">
    <location>
        <begin position="1"/>
        <end position="125"/>
    </location>
</feature>
<accession>A3VBY5</accession>
<dbReference type="Pfam" id="PF00903">
    <property type="entry name" value="Glyoxalase"/>
    <property type="match status" value="1"/>
</dbReference>
<organism evidence="2 3">
    <name type="scientific">Maritimibacter alkaliphilus HTCC2654</name>
    <dbReference type="NCBI Taxonomy" id="314271"/>
    <lineage>
        <taxon>Bacteria</taxon>
        <taxon>Pseudomonadati</taxon>
        <taxon>Pseudomonadota</taxon>
        <taxon>Alphaproteobacteria</taxon>
        <taxon>Rhodobacterales</taxon>
        <taxon>Roseobacteraceae</taxon>
        <taxon>Maritimibacter</taxon>
    </lineage>
</organism>
<evidence type="ECO:0000313" key="3">
    <source>
        <dbReference type="Proteomes" id="UP000002931"/>
    </source>
</evidence>
<dbReference type="Gene3D" id="3.30.720.110">
    <property type="match status" value="1"/>
</dbReference>
<reference evidence="2 3" key="1">
    <citation type="journal article" date="2010" name="J. Bacteriol.">
        <title>Genome sequences of Pelagibaca bermudensis HTCC2601T and Maritimibacter alkaliphilus HTCC2654T, the type strains of two marine Roseobacter genera.</title>
        <authorList>
            <person name="Thrash J.C."/>
            <person name="Cho J.C."/>
            <person name="Ferriera S."/>
            <person name="Johnson J."/>
            <person name="Vergin K.L."/>
            <person name="Giovannoni S.J."/>
        </authorList>
    </citation>
    <scope>NUCLEOTIDE SEQUENCE [LARGE SCALE GENOMIC DNA]</scope>
    <source>
        <strain evidence="2 3">HTCC2654</strain>
    </source>
</reference>
<dbReference type="RefSeq" id="WP_008333941.1">
    <property type="nucleotide sequence ID" value="NZ_CH902578.1"/>
</dbReference>
<dbReference type="STRING" id="314271.RB2654_17401"/>